<keyword evidence="8" id="KW-0647">Proteasome</keyword>
<feature type="domain" description="Proteasome beta subunit C-terminal" evidence="12">
    <location>
        <begin position="233"/>
        <end position="264"/>
    </location>
</feature>
<dbReference type="GO" id="GO:0005839">
    <property type="term" value="C:proteasome core complex"/>
    <property type="evidence" value="ECO:0007669"/>
    <property type="project" value="InterPro"/>
</dbReference>
<organism evidence="13 15">
    <name type="scientific">Didymodactylos carnosus</name>
    <dbReference type="NCBI Taxonomy" id="1234261"/>
    <lineage>
        <taxon>Eukaryota</taxon>
        <taxon>Metazoa</taxon>
        <taxon>Spiralia</taxon>
        <taxon>Gnathifera</taxon>
        <taxon>Rotifera</taxon>
        <taxon>Eurotatoria</taxon>
        <taxon>Bdelloidea</taxon>
        <taxon>Philodinida</taxon>
        <taxon>Philodinidae</taxon>
        <taxon>Didymodactylos</taxon>
    </lineage>
</organism>
<dbReference type="SUPFAM" id="SSF56235">
    <property type="entry name" value="N-terminal nucleophile aminohydrolases (Ntn hydrolases)"/>
    <property type="match status" value="1"/>
</dbReference>
<gene>
    <name evidence="13" type="ORF">GPM918_LOCUS4893</name>
    <name evidence="14" type="ORF">SRO942_LOCUS4894</name>
</gene>
<evidence type="ECO:0000256" key="10">
    <source>
        <dbReference type="PIRSR" id="PIRSR600243-1"/>
    </source>
</evidence>
<dbReference type="PROSITE" id="PS51476">
    <property type="entry name" value="PROTEASOME_BETA_2"/>
    <property type="match status" value="1"/>
</dbReference>
<keyword evidence="11" id="KW-0802">TPR repeat</keyword>
<dbReference type="InterPro" id="IPR011990">
    <property type="entry name" value="TPR-like_helical_dom_sf"/>
</dbReference>
<dbReference type="Proteomes" id="UP000681722">
    <property type="component" value="Unassembled WGS sequence"/>
</dbReference>
<dbReference type="PROSITE" id="PS50005">
    <property type="entry name" value="TPR"/>
    <property type="match status" value="1"/>
</dbReference>
<dbReference type="PANTHER" id="PTHR32194:SF4">
    <property type="entry name" value="PROTEASOME SUBUNIT BETA TYPE-7"/>
    <property type="match status" value="1"/>
</dbReference>
<evidence type="ECO:0000313" key="14">
    <source>
        <dbReference type="EMBL" id="CAF3614748.1"/>
    </source>
</evidence>
<evidence type="ECO:0000256" key="1">
    <source>
        <dbReference type="ARBA" id="ARBA00001198"/>
    </source>
</evidence>
<dbReference type="InterPro" id="IPR001353">
    <property type="entry name" value="Proteasome_sua/b"/>
</dbReference>
<dbReference type="GO" id="GO:0051603">
    <property type="term" value="P:proteolysis involved in protein catabolic process"/>
    <property type="evidence" value="ECO:0007669"/>
    <property type="project" value="InterPro"/>
</dbReference>
<evidence type="ECO:0000256" key="8">
    <source>
        <dbReference type="ARBA" id="ARBA00022942"/>
    </source>
</evidence>
<keyword evidence="5" id="KW-0645">Protease</keyword>
<proteinExistence type="predicted"/>
<dbReference type="InterPro" id="IPR024689">
    <property type="entry name" value="Proteasome_bsu_C"/>
</dbReference>
<dbReference type="OrthoDB" id="429533at2759"/>
<sequence length="703" mass="80628">MAGVALEIPSSGFTFDNCKRNEVLLSNGVLPGKIKKTGTTIAAMKFKDGVVIAADSRCTAGNIIFDDNVLKIHRLSDNIYALGAGTSADCDFQTRMLESQLELLKLNTDRPVRVAAAVRKIQQHLFRYQGYIGAYLIIVGVDVTGSHIATVHPHGSIAFLPFIASGSGGYTSLSVIEDRFKPDMSEDDAKKLIRDALYASTTTDLFSGSKINMYVLTREKLEKFLPYEIVGIRGEKQVDYTIPKGTTPILSQNVRKIEFDIVNEKIKGIIVHREELIGKVSIDQVKRAITEDTTPMSIYNHADQTYTNLQSDNSRFMWFQLYIEILLHIQHTITIKDELVNICKETYKDNRTELNIIIEFEHQYVPSDAIKWYTRECCLYKLLNNGLSVRNIDMLFAFCFLIKDIYKQLETIYENTISTDELNRIKSTIGQFISMNSFLSTSRNQEEALFFTRSITISETIQRILFEIDADTSFIAKPFDDIVNLSYIRQEEEVLFMLDSIFRIKNIIYDENKSIWIISLVLCSDNDQDLKDIFAYMKQEMGEETSLVSLENLPRKMGEFEKAENYFNRLLKELLMDDQNISSYYTSLDLVAKEKCLANNFNNIDAVYEVKRQYEPALKNYHKAFKIYRNSLGPDDLQLAKCYNNIGNIAQKKEIHQYDMPIAYFTKALEIAKKNLPDEHFDLATHYHNIGLAYYDTKKVFAS</sequence>
<dbReference type="Pfam" id="PF12465">
    <property type="entry name" value="Pr_beta_C"/>
    <property type="match status" value="1"/>
</dbReference>
<evidence type="ECO:0000256" key="9">
    <source>
        <dbReference type="ARBA" id="ARBA00023242"/>
    </source>
</evidence>
<keyword evidence="4" id="KW-0963">Cytoplasm</keyword>
<evidence type="ECO:0000313" key="15">
    <source>
        <dbReference type="Proteomes" id="UP000663829"/>
    </source>
</evidence>
<keyword evidence="15" id="KW-1185">Reference proteome</keyword>
<reference evidence="13" key="1">
    <citation type="submission" date="2021-02" db="EMBL/GenBank/DDBJ databases">
        <authorList>
            <person name="Nowell W R."/>
        </authorList>
    </citation>
    <scope>NUCLEOTIDE SEQUENCE</scope>
</reference>
<feature type="repeat" description="TPR" evidence="11">
    <location>
        <begin position="598"/>
        <end position="631"/>
    </location>
</feature>
<dbReference type="AlphaFoldDB" id="A0A813UK98"/>
<evidence type="ECO:0000259" key="12">
    <source>
        <dbReference type="Pfam" id="PF12465"/>
    </source>
</evidence>
<dbReference type="PRINTS" id="PR00141">
    <property type="entry name" value="PROTEASOME"/>
</dbReference>
<dbReference type="InterPro" id="IPR000243">
    <property type="entry name" value="Pept_T1A_subB"/>
</dbReference>
<dbReference type="InterPro" id="IPR019734">
    <property type="entry name" value="TPR_rpt"/>
</dbReference>
<evidence type="ECO:0000256" key="4">
    <source>
        <dbReference type="ARBA" id="ARBA00022490"/>
    </source>
</evidence>
<dbReference type="EMBL" id="CAJOBC010000685">
    <property type="protein sequence ID" value="CAF3614748.1"/>
    <property type="molecule type" value="Genomic_DNA"/>
</dbReference>
<evidence type="ECO:0000256" key="11">
    <source>
        <dbReference type="PROSITE-ProRule" id="PRU00339"/>
    </source>
</evidence>
<dbReference type="InterPro" id="IPR023333">
    <property type="entry name" value="Proteasome_suB-type"/>
</dbReference>
<dbReference type="GO" id="GO:0005634">
    <property type="term" value="C:nucleus"/>
    <property type="evidence" value="ECO:0007669"/>
    <property type="project" value="UniProtKB-SubCell"/>
</dbReference>
<dbReference type="GO" id="GO:0005737">
    <property type="term" value="C:cytoplasm"/>
    <property type="evidence" value="ECO:0007669"/>
    <property type="project" value="TreeGrafter"/>
</dbReference>
<dbReference type="EMBL" id="CAJNOQ010000685">
    <property type="protein sequence ID" value="CAF0827843.1"/>
    <property type="molecule type" value="Genomic_DNA"/>
</dbReference>
<dbReference type="Gene3D" id="3.60.20.10">
    <property type="entry name" value="Glutamine Phosphoribosylpyrophosphate, subunit 1, domain 1"/>
    <property type="match status" value="1"/>
</dbReference>
<evidence type="ECO:0000256" key="5">
    <source>
        <dbReference type="ARBA" id="ARBA00022670"/>
    </source>
</evidence>
<evidence type="ECO:0000256" key="6">
    <source>
        <dbReference type="ARBA" id="ARBA00022698"/>
    </source>
</evidence>
<evidence type="ECO:0000256" key="2">
    <source>
        <dbReference type="ARBA" id="ARBA00004123"/>
    </source>
</evidence>
<dbReference type="Pfam" id="PF00227">
    <property type="entry name" value="Proteasome"/>
    <property type="match status" value="1"/>
</dbReference>
<protein>
    <recommendedName>
        <fullName evidence="3">proteasome endopeptidase complex</fullName>
        <ecNumber evidence="3">3.4.25.1</ecNumber>
    </recommendedName>
</protein>
<dbReference type="PANTHER" id="PTHR32194">
    <property type="entry name" value="METALLOPROTEASE TLDD"/>
    <property type="match status" value="1"/>
</dbReference>
<evidence type="ECO:0000256" key="3">
    <source>
        <dbReference type="ARBA" id="ARBA00012039"/>
    </source>
</evidence>
<dbReference type="SUPFAM" id="SSF48452">
    <property type="entry name" value="TPR-like"/>
    <property type="match status" value="1"/>
</dbReference>
<keyword evidence="9" id="KW-0539">Nucleus</keyword>
<name>A0A813UK98_9BILA</name>
<comment type="subcellular location">
    <subcellularLocation>
        <location evidence="2">Nucleus</location>
    </subcellularLocation>
</comment>
<dbReference type="InterPro" id="IPR016050">
    <property type="entry name" value="Proteasome_bsu_CS"/>
</dbReference>
<dbReference type="InterPro" id="IPR029055">
    <property type="entry name" value="Ntn_hydrolases_N"/>
</dbReference>
<dbReference type="Proteomes" id="UP000663829">
    <property type="component" value="Unassembled WGS sequence"/>
</dbReference>
<dbReference type="Gene3D" id="3.90.176.10">
    <property type="entry name" value="Toxin ADP-ribosyltransferase, Chain A, domain 1"/>
    <property type="match status" value="1"/>
</dbReference>
<comment type="catalytic activity">
    <reaction evidence="1">
        <text>Cleavage of peptide bonds with very broad specificity.</text>
        <dbReference type="EC" id="3.4.25.1"/>
    </reaction>
</comment>
<keyword evidence="7" id="KW-0378">Hydrolase</keyword>
<comment type="caution">
    <text evidence="13">The sequence shown here is derived from an EMBL/GenBank/DDBJ whole genome shotgun (WGS) entry which is preliminary data.</text>
</comment>
<dbReference type="Gene3D" id="1.25.40.10">
    <property type="entry name" value="Tetratricopeptide repeat domain"/>
    <property type="match status" value="1"/>
</dbReference>
<accession>A0A813UK98</accession>
<dbReference type="GO" id="GO:0004298">
    <property type="term" value="F:threonine-type endopeptidase activity"/>
    <property type="evidence" value="ECO:0007669"/>
    <property type="project" value="UniProtKB-KW"/>
</dbReference>
<evidence type="ECO:0000313" key="13">
    <source>
        <dbReference type="EMBL" id="CAF0827843.1"/>
    </source>
</evidence>
<dbReference type="PROSITE" id="PS00854">
    <property type="entry name" value="PROTEASOME_BETA_1"/>
    <property type="match status" value="1"/>
</dbReference>
<dbReference type="EC" id="3.4.25.1" evidence="3"/>
<keyword evidence="6" id="KW-0888">Threonine protease</keyword>
<dbReference type="SUPFAM" id="SSF56399">
    <property type="entry name" value="ADP-ribosylation"/>
    <property type="match status" value="1"/>
</dbReference>
<evidence type="ECO:0000256" key="7">
    <source>
        <dbReference type="ARBA" id="ARBA00022801"/>
    </source>
</evidence>
<feature type="active site" description="Nucleophile" evidence="10">
    <location>
        <position position="39"/>
    </location>
</feature>